<dbReference type="SMART" id="SM00507">
    <property type="entry name" value="HNHc"/>
    <property type="match status" value="1"/>
</dbReference>
<dbReference type="InterPro" id="IPR003615">
    <property type="entry name" value="HNH_nuc"/>
</dbReference>
<dbReference type="Pfam" id="PF26348">
    <property type="entry name" value="SRA_ScoMcrA"/>
    <property type="match status" value="1"/>
</dbReference>
<dbReference type="RefSeq" id="WP_003520701.1">
    <property type="nucleotide sequence ID" value="NZ_CVTD020000010.1"/>
</dbReference>
<organism evidence="2 3">
    <name type="scientific">Herbinix hemicellulosilytica</name>
    <dbReference type="NCBI Taxonomy" id="1564487"/>
    <lineage>
        <taxon>Bacteria</taxon>
        <taxon>Bacillati</taxon>
        <taxon>Bacillota</taxon>
        <taxon>Clostridia</taxon>
        <taxon>Lachnospirales</taxon>
        <taxon>Lachnospiraceae</taxon>
        <taxon>Herbinix</taxon>
    </lineage>
</organism>
<dbReference type="InterPro" id="IPR002711">
    <property type="entry name" value="HNH"/>
</dbReference>
<dbReference type="EMBL" id="CVTD020000010">
    <property type="protein sequence ID" value="CRZ33897.1"/>
    <property type="molecule type" value="Genomic_DNA"/>
</dbReference>
<dbReference type="CDD" id="cd00085">
    <property type="entry name" value="HNHc"/>
    <property type="match status" value="1"/>
</dbReference>
<proteinExistence type="predicted"/>
<name>A0A0H5SEK7_HERHM</name>
<gene>
    <name evidence="2" type="ORF">HHT355_0694</name>
</gene>
<feature type="domain" description="HNH nuclease" evidence="1">
    <location>
        <begin position="193"/>
        <end position="252"/>
    </location>
</feature>
<dbReference type="GO" id="GO:0008270">
    <property type="term" value="F:zinc ion binding"/>
    <property type="evidence" value="ECO:0007669"/>
    <property type="project" value="InterPro"/>
</dbReference>
<dbReference type="Proteomes" id="UP000236497">
    <property type="component" value="Unassembled WGS sequence"/>
</dbReference>
<keyword evidence="3" id="KW-1185">Reference proteome</keyword>
<evidence type="ECO:0000259" key="1">
    <source>
        <dbReference type="SMART" id="SM00507"/>
    </source>
</evidence>
<dbReference type="Pfam" id="PF01844">
    <property type="entry name" value="HNH"/>
    <property type="match status" value="1"/>
</dbReference>
<dbReference type="GO" id="GO:0004519">
    <property type="term" value="F:endonuclease activity"/>
    <property type="evidence" value="ECO:0007669"/>
    <property type="project" value="InterPro"/>
</dbReference>
<dbReference type="Gene3D" id="1.10.30.50">
    <property type="match status" value="1"/>
</dbReference>
<sequence length="276" mass="31308">MSSFCKFKIGQVVTHSDIIAEFKCGNMGGMRRSKATNSLVIISDHTKGLYEDKWFGDVLHYTGMGKNGDQDLNFMQNKTLAESDRNGVEVHLFEVLVPTEYIYRGLVSLAGKPYQEIQKGEDGVPRKVWMFPLKLQTGSQAIPEESFIKYIKEKEKVAEKLTLNELKERAEQNESDKVSSRKVTSNVFIRDAFVAEYAKRRANGVCQLCGQKAPFNNKEGIPYLECHHIEWLSEGGSDTIENTVALCPNCHRKMHILNLSSDKEKLKIQAKIRLSK</sequence>
<dbReference type="OrthoDB" id="9779761at2"/>
<reference evidence="2 3" key="1">
    <citation type="submission" date="2015-06" db="EMBL/GenBank/DDBJ databases">
        <authorList>
            <person name="Wibberg Daniel"/>
        </authorList>
    </citation>
    <scope>NUCLEOTIDE SEQUENCE [LARGE SCALE GENOMIC DNA]</scope>
    <source>
        <strain evidence="2 3">T3/55T</strain>
    </source>
</reference>
<dbReference type="GO" id="GO:0003676">
    <property type="term" value="F:nucleic acid binding"/>
    <property type="evidence" value="ECO:0007669"/>
    <property type="project" value="InterPro"/>
</dbReference>
<protein>
    <recommendedName>
        <fullName evidence="1">HNH nuclease domain-containing protein</fullName>
    </recommendedName>
</protein>
<evidence type="ECO:0000313" key="3">
    <source>
        <dbReference type="Proteomes" id="UP000236497"/>
    </source>
</evidence>
<dbReference type="InterPro" id="IPR058712">
    <property type="entry name" value="SRA_ScoMcrA"/>
</dbReference>
<dbReference type="AlphaFoldDB" id="A0A0H5SEK7"/>
<accession>A0A0H5SEK7</accession>
<evidence type="ECO:0000313" key="2">
    <source>
        <dbReference type="EMBL" id="CRZ33897.1"/>
    </source>
</evidence>